<evidence type="ECO:0000259" key="1">
    <source>
        <dbReference type="Pfam" id="PF00534"/>
    </source>
</evidence>
<dbReference type="GO" id="GO:0016757">
    <property type="term" value="F:glycosyltransferase activity"/>
    <property type="evidence" value="ECO:0007669"/>
    <property type="project" value="InterPro"/>
</dbReference>
<accession>A0A6I4SZR5</accession>
<dbReference type="Proteomes" id="UP000433652">
    <property type="component" value="Unassembled WGS sequence"/>
</dbReference>
<organism evidence="2 3">
    <name type="scientific">Croceibacterium salegens</name>
    <dbReference type="NCBI Taxonomy" id="1737568"/>
    <lineage>
        <taxon>Bacteria</taxon>
        <taxon>Pseudomonadati</taxon>
        <taxon>Pseudomonadota</taxon>
        <taxon>Alphaproteobacteria</taxon>
        <taxon>Sphingomonadales</taxon>
        <taxon>Erythrobacteraceae</taxon>
        <taxon>Croceibacterium</taxon>
    </lineage>
</organism>
<dbReference type="PROSITE" id="PS51257">
    <property type="entry name" value="PROKAR_LIPOPROTEIN"/>
    <property type="match status" value="1"/>
</dbReference>
<dbReference type="Pfam" id="PF00534">
    <property type="entry name" value="Glycos_transf_1"/>
    <property type="match status" value="1"/>
</dbReference>
<gene>
    <name evidence="2" type="ORF">GRI89_14350</name>
</gene>
<dbReference type="OrthoDB" id="9790710at2"/>
<dbReference type="EMBL" id="WTYM01000057">
    <property type="protein sequence ID" value="MXO60720.1"/>
    <property type="molecule type" value="Genomic_DNA"/>
</dbReference>
<dbReference type="PANTHER" id="PTHR45947:SF15">
    <property type="entry name" value="TEICHURONIC ACID BIOSYNTHESIS GLYCOSYLTRANSFERASE TUAC-RELATED"/>
    <property type="match status" value="1"/>
</dbReference>
<dbReference type="SUPFAM" id="SSF53756">
    <property type="entry name" value="UDP-Glycosyltransferase/glycogen phosphorylase"/>
    <property type="match status" value="1"/>
</dbReference>
<evidence type="ECO:0000313" key="3">
    <source>
        <dbReference type="Proteomes" id="UP000433652"/>
    </source>
</evidence>
<dbReference type="InterPro" id="IPR050194">
    <property type="entry name" value="Glycosyltransferase_grp1"/>
</dbReference>
<protein>
    <submittedName>
        <fullName evidence="2">Glycosyltransferase</fullName>
    </submittedName>
</protein>
<dbReference type="AlphaFoldDB" id="A0A6I4SZR5"/>
<proteinExistence type="predicted"/>
<comment type="caution">
    <text evidence="2">The sequence shown here is derived from an EMBL/GenBank/DDBJ whole genome shotgun (WGS) entry which is preliminary data.</text>
</comment>
<keyword evidence="3" id="KW-1185">Reference proteome</keyword>
<dbReference type="Gene3D" id="3.40.50.2000">
    <property type="entry name" value="Glycogen Phosphorylase B"/>
    <property type="match status" value="2"/>
</dbReference>
<reference evidence="2 3" key="1">
    <citation type="submission" date="2019-12" db="EMBL/GenBank/DDBJ databases">
        <title>Genomic-based taxomic classification of the family Erythrobacteraceae.</title>
        <authorList>
            <person name="Xu L."/>
        </authorList>
    </citation>
    <scope>NUCLEOTIDE SEQUENCE [LARGE SCALE GENOMIC DNA]</scope>
    <source>
        <strain evidence="2 3">MCCC 1K01500</strain>
    </source>
</reference>
<feature type="domain" description="Glycosyl transferase family 1" evidence="1">
    <location>
        <begin position="105"/>
        <end position="262"/>
    </location>
</feature>
<keyword evidence="2" id="KW-0808">Transferase</keyword>
<name>A0A6I4SZR5_9SPHN</name>
<evidence type="ECO:0000313" key="2">
    <source>
        <dbReference type="EMBL" id="MXO60720.1"/>
    </source>
</evidence>
<sequence length="283" mass="30761">MLRKVEAERLHSHFANSGATVGMLAAGCLRIPWSLTLHGISETDAPAGMLLPAKLERADFVACASWFMRAQAMRVSSPEIWPKFRIVRCGVEMAKMPESLAPTFEGGIKFVTVGRLSSEKGQLGLIEAFGQLVVDGVDASLTVVGDGPLRQALAQALLKFNLADRVHMRGALSETDTLLEIAAADIFVLPSLMEGLPVVLMEAMAMRKPVIAPSLAGIPELVENGVTGFMFRPGDWVQMSERMRLLAGSRGLCHEISARGYERIQEEFEISNAVRPLTLMLSN</sequence>
<dbReference type="PANTHER" id="PTHR45947">
    <property type="entry name" value="SULFOQUINOVOSYL TRANSFERASE SQD2"/>
    <property type="match status" value="1"/>
</dbReference>
<dbReference type="InterPro" id="IPR001296">
    <property type="entry name" value="Glyco_trans_1"/>
</dbReference>
<dbReference type="RefSeq" id="WP_159797106.1">
    <property type="nucleotide sequence ID" value="NZ_WTYM01000057.1"/>
</dbReference>